<evidence type="ECO:0000256" key="3">
    <source>
        <dbReference type="ARBA" id="ARBA00004653"/>
    </source>
</evidence>
<dbReference type="GO" id="GO:0005789">
    <property type="term" value="C:endoplasmic reticulum membrane"/>
    <property type="evidence" value="ECO:0007669"/>
    <property type="project" value="UniProtKB-SubCell"/>
</dbReference>
<evidence type="ECO:0000256" key="15">
    <source>
        <dbReference type="ARBA" id="ARBA00023136"/>
    </source>
</evidence>
<keyword evidence="6" id="KW-0150">Chloroplast</keyword>
<reference evidence="19 20" key="1">
    <citation type="submission" date="2024-01" db="EMBL/GenBank/DDBJ databases">
        <title>Genome assemblies of Stephania.</title>
        <authorList>
            <person name="Yang L."/>
        </authorList>
    </citation>
    <scope>NUCLEOTIDE SEQUENCE [LARGE SCALE GENOMIC DNA]</scope>
    <source>
        <strain evidence="19">JXDWG</strain>
        <tissue evidence="19">Leaf</tissue>
    </source>
</reference>
<sequence length="453" mass="50164">MASTSALASHQITHLHAPTDHKTPRICSTFLCDKTNLNKKVIGLPALSWSVRTPSHGRRSTHVYSLFGGKKDNADKGDESSGKAGIFGNMQNLYETVKKAQMVVQVEAVRVQKELAAAEFDGYCEGELIKVTLSGNQQPVRTEITEAAMELGAEKLSLLVTEAYKDAHQKSVLAMKERMSNLAQSLGMPQGLSEGLKFIILSRICKSFENALYGAGSDLIQSELGAYGEKLMESSSAYVQSNISKYFADPQYYFQVNDQYVKNKLKVLLFPFLHKGHWTRTTEPVNGKLSYKPPIYDINAPDLYIPLMAFGTYVVLAGFSLGLNGKFSPDALSVQFSNGLLVWLLEVLLLKATLNLLGNGEAPLLDICAYGGYVFASIASAVLARILSSYLYYAVVIWEGFCMAVFLVKTMKRVLFVEMKCYENNSYQRNYVLLFVAVVQFPLLFCISNISAR</sequence>
<dbReference type="GO" id="GO:0030134">
    <property type="term" value="C:COPII-coated ER to Golgi transport vesicle"/>
    <property type="evidence" value="ECO:0007669"/>
    <property type="project" value="TreeGrafter"/>
</dbReference>
<evidence type="ECO:0000256" key="12">
    <source>
        <dbReference type="ARBA" id="ARBA00022989"/>
    </source>
</evidence>
<feature type="transmembrane region" description="Helical" evidence="18">
    <location>
        <begin position="390"/>
        <end position="411"/>
    </location>
</feature>
<keyword evidence="10" id="KW-0653">Protein transport</keyword>
<evidence type="ECO:0000256" key="17">
    <source>
        <dbReference type="SAM" id="MobiDB-lite"/>
    </source>
</evidence>
<accession>A0AAP0KE04</accession>
<keyword evidence="12 18" id="KW-1133">Transmembrane helix</keyword>
<proteinExistence type="inferred from homology"/>
<gene>
    <name evidence="19" type="ORF">Scep_008611</name>
</gene>
<feature type="compositionally biased region" description="Polar residues" evidence="17">
    <location>
        <begin position="1"/>
        <end position="12"/>
    </location>
</feature>
<keyword evidence="14" id="KW-0238">DNA-binding</keyword>
<dbReference type="Pfam" id="PF03878">
    <property type="entry name" value="YIF1"/>
    <property type="match status" value="1"/>
</dbReference>
<dbReference type="GO" id="GO:0005793">
    <property type="term" value="C:endoplasmic reticulum-Golgi intermediate compartment"/>
    <property type="evidence" value="ECO:0007669"/>
    <property type="project" value="TreeGrafter"/>
</dbReference>
<feature type="transmembrane region" description="Helical" evidence="18">
    <location>
        <begin position="364"/>
        <end position="383"/>
    </location>
</feature>
<evidence type="ECO:0000256" key="1">
    <source>
        <dbReference type="ARBA" id="ARBA00004229"/>
    </source>
</evidence>
<keyword evidence="11" id="KW-0809">Transit peptide</keyword>
<evidence type="ECO:0000313" key="20">
    <source>
        <dbReference type="Proteomes" id="UP001419268"/>
    </source>
</evidence>
<feature type="region of interest" description="Disordered" evidence="17">
    <location>
        <begin position="1"/>
        <end position="20"/>
    </location>
</feature>
<dbReference type="InterPro" id="IPR005578">
    <property type="entry name" value="Yif1_fam"/>
</dbReference>
<dbReference type="GO" id="GO:0003677">
    <property type="term" value="F:DNA binding"/>
    <property type="evidence" value="ECO:0007669"/>
    <property type="project" value="UniProtKB-KW"/>
</dbReference>
<evidence type="ECO:0000256" key="14">
    <source>
        <dbReference type="ARBA" id="ARBA00023125"/>
    </source>
</evidence>
<dbReference type="EMBL" id="JBBNAG010000003">
    <property type="protein sequence ID" value="KAK9149854.1"/>
    <property type="molecule type" value="Genomic_DNA"/>
</dbReference>
<evidence type="ECO:0000256" key="18">
    <source>
        <dbReference type="SAM" id="Phobius"/>
    </source>
</evidence>
<evidence type="ECO:0000256" key="2">
    <source>
        <dbReference type="ARBA" id="ARBA00004477"/>
    </source>
</evidence>
<name>A0AAP0KE04_9MAGN</name>
<dbReference type="Gene3D" id="3.30.1310.10">
    <property type="entry name" value="Nucleoid-associated protein YbaB-like domain"/>
    <property type="match status" value="1"/>
</dbReference>
<evidence type="ECO:0000256" key="5">
    <source>
        <dbReference type="ARBA" id="ARBA00022448"/>
    </source>
</evidence>
<keyword evidence="9" id="KW-0256">Endoplasmic reticulum</keyword>
<feature type="transmembrane region" description="Helical" evidence="18">
    <location>
        <begin position="303"/>
        <end position="324"/>
    </location>
</feature>
<feature type="transmembrane region" description="Helical" evidence="18">
    <location>
        <begin position="336"/>
        <end position="358"/>
    </location>
</feature>
<evidence type="ECO:0000256" key="7">
    <source>
        <dbReference type="ARBA" id="ARBA00022640"/>
    </source>
</evidence>
<evidence type="ECO:0000256" key="6">
    <source>
        <dbReference type="ARBA" id="ARBA00022528"/>
    </source>
</evidence>
<protein>
    <submittedName>
        <fullName evidence="19">Uncharacterized protein</fullName>
    </submittedName>
</protein>
<keyword evidence="7" id="KW-0934">Plastid</keyword>
<dbReference type="Proteomes" id="UP001419268">
    <property type="component" value="Unassembled WGS sequence"/>
</dbReference>
<dbReference type="InterPro" id="IPR004401">
    <property type="entry name" value="YbaB/EbfC"/>
</dbReference>
<evidence type="ECO:0000256" key="9">
    <source>
        <dbReference type="ARBA" id="ARBA00022824"/>
    </source>
</evidence>
<keyword evidence="5" id="KW-0813">Transport</keyword>
<evidence type="ECO:0000256" key="8">
    <source>
        <dbReference type="ARBA" id="ARBA00022692"/>
    </source>
</evidence>
<dbReference type="FunFam" id="3.30.1310.10:FF:000004">
    <property type="entry name" value="Nucleoid-associated protein, chloroplastic"/>
    <property type="match status" value="1"/>
</dbReference>
<dbReference type="PANTHER" id="PTHR14083">
    <property type="entry name" value="YIP1 INTERACTING FACTOR HOMOLOG YIF1 PROTEIN"/>
    <property type="match status" value="1"/>
</dbReference>
<dbReference type="GO" id="GO:0015031">
    <property type="term" value="P:protein transport"/>
    <property type="evidence" value="ECO:0007669"/>
    <property type="project" value="UniProtKB-KW"/>
</dbReference>
<dbReference type="SUPFAM" id="SSF82607">
    <property type="entry name" value="YbaB-like"/>
    <property type="match status" value="1"/>
</dbReference>
<evidence type="ECO:0000256" key="10">
    <source>
        <dbReference type="ARBA" id="ARBA00022927"/>
    </source>
</evidence>
<comment type="similarity">
    <text evidence="16">Belongs to the YbaB/EbfC family.</text>
</comment>
<dbReference type="GO" id="GO:0009507">
    <property type="term" value="C:chloroplast"/>
    <property type="evidence" value="ECO:0007669"/>
    <property type="project" value="UniProtKB-SubCell"/>
</dbReference>
<dbReference type="InterPro" id="IPR036894">
    <property type="entry name" value="YbaB-like_sf"/>
</dbReference>
<dbReference type="Pfam" id="PF02575">
    <property type="entry name" value="YbaB_DNA_bd"/>
    <property type="match status" value="1"/>
</dbReference>
<evidence type="ECO:0000256" key="11">
    <source>
        <dbReference type="ARBA" id="ARBA00022946"/>
    </source>
</evidence>
<evidence type="ECO:0000256" key="13">
    <source>
        <dbReference type="ARBA" id="ARBA00023034"/>
    </source>
</evidence>
<evidence type="ECO:0000256" key="4">
    <source>
        <dbReference type="ARBA" id="ARBA00009727"/>
    </source>
</evidence>
<keyword evidence="20" id="KW-1185">Reference proteome</keyword>
<keyword evidence="8 18" id="KW-0812">Transmembrane</keyword>
<comment type="subcellular location">
    <subcellularLocation>
        <location evidence="2">Endoplasmic reticulum membrane</location>
        <topology evidence="2">Multi-pass membrane protein</topology>
    </subcellularLocation>
    <subcellularLocation>
        <location evidence="3">Golgi apparatus membrane</location>
        <topology evidence="3">Multi-pass membrane protein</topology>
    </subcellularLocation>
    <subcellularLocation>
        <location evidence="1">Plastid</location>
        <location evidence="1">Chloroplast</location>
    </subcellularLocation>
</comment>
<comment type="caution">
    <text evidence="19">The sequence shown here is derived from an EMBL/GenBank/DDBJ whole genome shotgun (WGS) entry which is preliminary data.</text>
</comment>
<dbReference type="AlphaFoldDB" id="A0AAP0KE04"/>
<dbReference type="GO" id="GO:0006888">
    <property type="term" value="P:endoplasmic reticulum to Golgi vesicle-mediated transport"/>
    <property type="evidence" value="ECO:0007669"/>
    <property type="project" value="InterPro"/>
</dbReference>
<feature type="transmembrane region" description="Helical" evidence="18">
    <location>
        <begin position="431"/>
        <end position="452"/>
    </location>
</feature>
<keyword evidence="15 18" id="KW-0472">Membrane</keyword>
<evidence type="ECO:0000313" key="19">
    <source>
        <dbReference type="EMBL" id="KAK9149854.1"/>
    </source>
</evidence>
<comment type="similarity">
    <text evidence="4">Belongs to the YIF1 family.</text>
</comment>
<evidence type="ECO:0000256" key="16">
    <source>
        <dbReference type="ARBA" id="ARBA00061665"/>
    </source>
</evidence>
<dbReference type="GO" id="GO:0000139">
    <property type="term" value="C:Golgi membrane"/>
    <property type="evidence" value="ECO:0007669"/>
    <property type="project" value="UniProtKB-SubCell"/>
</dbReference>
<dbReference type="PANTHER" id="PTHR14083:SF3">
    <property type="entry name" value="PROTEIN YIF1B-LIKE"/>
    <property type="match status" value="1"/>
</dbReference>
<keyword evidence="13" id="KW-0333">Golgi apparatus</keyword>
<organism evidence="19 20">
    <name type="scientific">Stephania cephalantha</name>
    <dbReference type="NCBI Taxonomy" id="152367"/>
    <lineage>
        <taxon>Eukaryota</taxon>
        <taxon>Viridiplantae</taxon>
        <taxon>Streptophyta</taxon>
        <taxon>Embryophyta</taxon>
        <taxon>Tracheophyta</taxon>
        <taxon>Spermatophyta</taxon>
        <taxon>Magnoliopsida</taxon>
        <taxon>Ranunculales</taxon>
        <taxon>Menispermaceae</taxon>
        <taxon>Menispermoideae</taxon>
        <taxon>Cissampelideae</taxon>
        <taxon>Stephania</taxon>
    </lineage>
</organism>